<sequence>MIFYVWFDEQAAQLRFNCISIEHKIPPFDVEIKLVELDEIITDFLNSKYLEGIPLKECSLLNHELEEQKTIDVILKIYYKLL</sequence>
<reference evidence="1" key="1">
    <citation type="submission" date="2012-10" db="EMBL/GenBank/DDBJ databases">
        <authorList>
            <person name="Harkins D.M."/>
            <person name="Durkin A.S."/>
            <person name="Brinkac L.M."/>
            <person name="Selengut J.D."/>
            <person name="Sanka R."/>
            <person name="DePew J."/>
            <person name="Purushe J."/>
            <person name="Picardeau M."/>
            <person name="Werts C."/>
            <person name="Goarant C."/>
            <person name="Vinetz J.M."/>
            <person name="Sutton G.G."/>
            <person name="Nelson W.C."/>
            <person name="Fouts D.E."/>
        </authorList>
    </citation>
    <scope>NUCLEOTIDE SEQUENCE [LARGE SCALE GENOMIC DNA]</scope>
    <source>
        <strain evidence="1">200802841</strain>
    </source>
</reference>
<evidence type="ECO:0000313" key="2">
    <source>
        <dbReference type="Proteomes" id="UP000006339"/>
    </source>
</evidence>
<evidence type="ECO:0000313" key="1">
    <source>
        <dbReference type="EMBL" id="EKO51038.1"/>
    </source>
</evidence>
<accession>A0A828Y0P1</accession>
<keyword evidence="2" id="KW-1185">Reference proteome</keyword>
<protein>
    <submittedName>
        <fullName evidence="1">Uncharacterized protein</fullName>
    </submittedName>
</protein>
<dbReference type="EMBL" id="AKWH02000043">
    <property type="protein sequence ID" value="EKO51038.1"/>
    <property type="molecule type" value="Genomic_DNA"/>
</dbReference>
<dbReference type="RefSeq" id="WP_004751697.1">
    <property type="nucleotide sequence ID" value="NZ_AKWH02000043.1"/>
</dbReference>
<comment type="caution">
    <text evidence="1">The sequence shown here is derived from an EMBL/GenBank/DDBJ whole genome shotgun (WGS) entry which is preliminary data.</text>
</comment>
<gene>
    <name evidence="1" type="ORF">LEP1GSC131_2361</name>
</gene>
<dbReference type="AlphaFoldDB" id="A0A828Y0P1"/>
<proteinExistence type="predicted"/>
<name>A0A828Y0P1_9LEPT</name>
<dbReference type="Proteomes" id="UP000006339">
    <property type="component" value="Unassembled WGS sequence"/>
</dbReference>
<organism evidence="1 2">
    <name type="scientific">Leptospira kirschneri str. 200802841</name>
    <dbReference type="NCBI Taxonomy" id="1193047"/>
    <lineage>
        <taxon>Bacteria</taxon>
        <taxon>Pseudomonadati</taxon>
        <taxon>Spirochaetota</taxon>
        <taxon>Spirochaetia</taxon>
        <taxon>Leptospirales</taxon>
        <taxon>Leptospiraceae</taxon>
        <taxon>Leptospira</taxon>
    </lineage>
</organism>